<accession>A0A3N2GR20</accession>
<dbReference type="PANTHER" id="PTHR44196:SF1">
    <property type="entry name" value="DEHYDROGENASE_REDUCTASE SDR FAMILY MEMBER 7B"/>
    <property type="match status" value="1"/>
</dbReference>
<dbReference type="Proteomes" id="UP000274843">
    <property type="component" value="Unassembled WGS sequence"/>
</dbReference>
<proteinExistence type="inferred from homology"/>
<dbReference type="EMBL" id="RKHY01000001">
    <property type="protein sequence ID" value="ROS38679.1"/>
    <property type="molecule type" value="Genomic_DNA"/>
</dbReference>
<dbReference type="PRINTS" id="PR00080">
    <property type="entry name" value="SDRFAMILY"/>
</dbReference>
<reference evidence="5 6" key="1">
    <citation type="submission" date="2018-11" db="EMBL/GenBank/DDBJ databases">
        <title>Sequencing the genomes of 1000 actinobacteria strains.</title>
        <authorList>
            <person name="Klenk H.-P."/>
        </authorList>
    </citation>
    <scope>NUCLEOTIDE SEQUENCE [LARGE SCALE GENOMIC DNA]</scope>
    <source>
        <strain evidence="5 6">DSM 44348</strain>
    </source>
</reference>
<dbReference type="NCBIfam" id="NF004526">
    <property type="entry name" value="PRK05872.1"/>
    <property type="match status" value="1"/>
</dbReference>
<dbReference type="Pfam" id="PF00106">
    <property type="entry name" value="adh_short"/>
    <property type="match status" value="1"/>
</dbReference>
<dbReference type="AlphaFoldDB" id="A0A3N2GR20"/>
<protein>
    <submittedName>
        <fullName evidence="5">NADP-dependent 3-hydroxy acid dehydrogenase YdfG</fullName>
    </submittedName>
</protein>
<organism evidence="5 6">
    <name type="scientific">Amycolatopsis thermoflava</name>
    <dbReference type="NCBI Taxonomy" id="84480"/>
    <lineage>
        <taxon>Bacteria</taxon>
        <taxon>Bacillati</taxon>
        <taxon>Actinomycetota</taxon>
        <taxon>Actinomycetes</taxon>
        <taxon>Pseudonocardiales</taxon>
        <taxon>Pseudonocardiaceae</taxon>
        <taxon>Amycolatopsis</taxon>
        <taxon>Amycolatopsis methanolica group</taxon>
    </lineage>
</organism>
<evidence type="ECO:0000313" key="5">
    <source>
        <dbReference type="EMBL" id="ROS38679.1"/>
    </source>
</evidence>
<dbReference type="PRINTS" id="PR00081">
    <property type="entry name" value="GDHRDH"/>
</dbReference>
<sequence>MTVVLATLRDLGLPLPGGRTYRVAGRTVLITGGGAGIGRALARVLHARGAVVALVDRDGAALEAAAEELGDRVLTAVADVRDRDGIASAVRGLAGRAGGLDVVVANAGVTPPPATLRQIEPGEFDRVLAVNVTGAFNTVRPALDHLIARRGHVVVVSSAAAFVPGPGGAAYMVSKAAVEQLGRALRLELAGHGVTAGVAYFGVVDTQLARTTLDDDPIGQALEKRLPPPLRRRITAVEAATVLADAIARRAGRTLAPAAWQPWALLRGVVNVAADAYLAADRRTQALIRELEERGKAG</sequence>
<dbReference type="GO" id="GO:0016020">
    <property type="term" value="C:membrane"/>
    <property type="evidence" value="ECO:0007669"/>
    <property type="project" value="TreeGrafter"/>
</dbReference>
<evidence type="ECO:0000259" key="4">
    <source>
        <dbReference type="SMART" id="SM00822"/>
    </source>
</evidence>
<name>A0A3N2GR20_9PSEU</name>
<dbReference type="InterPro" id="IPR002347">
    <property type="entry name" value="SDR_fam"/>
</dbReference>
<gene>
    <name evidence="5" type="ORF">EDD35_0963</name>
</gene>
<keyword evidence="6" id="KW-1185">Reference proteome</keyword>
<keyword evidence="2" id="KW-0560">Oxidoreductase</keyword>
<dbReference type="SMART" id="SM00822">
    <property type="entry name" value="PKS_KR"/>
    <property type="match status" value="1"/>
</dbReference>
<evidence type="ECO:0000313" key="6">
    <source>
        <dbReference type="Proteomes" id="UP000274843"/>
    </source>
</evidence>
<evidence type="ECO:0000256" key="2">
    <source>
        <dbReference type="ARBA" id="ARBA00023002"/>
    </source>
</evidence>
<dbReference type="CDD" id="cd05233">
    <property type="entry name" value="SDR_c"/>
    <property type="match status" value="1"/>
</dbReference>
<dbReference type="InterPro" id="IPR036291">
    <property type="entry name" value="NAD(P)-bd_dom_sf"/>
</dbReference>
<dbReference type="SUPFAM" id="SSF51735">
    <property type="entry name" value="NAD(P)-binding Rossmann-fold domains"/>
    <property type="match status" value="1"/>
</dbReference>
<comment type="caution">
    <text evidence="5">The sequence shown here is derived from an EMBL/GenBank/DDBJ whole genome shotgun (WGS) entry which is preliminary data.</text>
</comment>
<dbReference type="GO" id="GO:0016491">
    <property type="term" value="F:oxidoreductase activity"/>
    <property type="evidence" value="ECO:0007669"/>
    <property type="project" value="UniProtKB-KW"/>
</dbReference>
<evidence type="ECO:0000256" key="3">
    <source>
        <dbReference type="RuleBase" id="RU000363"/>
    </source>
</evidence>
<dbReference type="InterPro" id="IPR057326">
    <property type="entry name" value="KR_dom"/>
</dbReference>
<comment type="similarity">
    <text evidence="1 3">Belongs to the short-chain dehydrogenases/reductases (SDR) family.</text>
</comment>
<dbReference type="PANTHER" id="PTHR44196">
    <property type="entry name" value="DEHYDROGENASE/REDUCTASE SDR FAMILY MEMBER 7B"/>
    <property type="match status" value="1"/>
</dbReference>
<dbReference type="Gene3D" id="3.40.50.720">
    <property type="entry name" value="NAD(P)-binding Rossmann-like Domain"/>
    <property type="match status" value="1"/>
</dbReference>
<evidence type="ECO:0000256" key="1">
    <source>
        <dbReference type="ARBA" id="ARBA00006484"/>
    </source>
</evidence>
<feature type="domain" description="Ketoreductase" evidence="4">
    <location>
        <begin position="26"/>
        <end position="207"/>
    </location>
</feature>